<dbReference type="Proteomes" id="UP000046395">
    <property type="component" value="Unassembled WGS sequence"/>
</dbReference>
<keyword evidence="1" id="KW-1185">Reference proteome</keyword>
<evidence type="ECO:0000313" key="1">
    <source>
        <dbReference type="Proteomes" id="UP000046395"/>
    </source>
</evidence>
<proteinExistence type="predicted"/>
<evidence type="ECO:0000313" key="2">
    <source>
        <dbReference type="WBParaSite" id="TMUE_1000003746.1"/>
    </source>
</evidence>
<reference evidence="2" key="1">
    <citation type="submission" date="2019-12" db="UniProtKB">
        <authorList>
            <consortium name="WormBaseParasite"/>
        </authorList>
    </citation>
    <scope>IDENTIFICATION</scope>
</reference>
<sequence>MFRWTKVSKSLRKKLRRYWSRMRKTRKYATERIRETSGKLIWENDNQFLHSDFDVFEELGYNETICKQPQETPATPDSLENDEVYSLSKLLTLRKSMKEKQPDEVLEFPKSLSSAYSVADYNFYLYLIRHRKEVLGY</sequence>
<accession>A0A5S6Q8V4</accession>
<name>A0A5S6Q8V4_TRIMR</name>
<organism evidence="1 2">
    <name type="scientific">Trichuris muris</name>
    <name type="common">Mouse whipworm</name>
    <dbReference type="NCBI Taxonomy" id="70415"/>
    <lineage>
        <taxon>Eukaryota</taxon>
        <taxon>Metazoa</taxon>
        <taxon>Ecdysozoa</taxon>
        <taxon>Nematoda</taxon>
        <taxon>Enoplea</taxon>
        <taxon>Dorylaimia</taxon>
        <taxon>Trichinellida</taxon>
        <taxon>Trichuridae</taxon>
        <taxon>Trichuris</taxon>
    </lineage>
</organism>
<dbReference type="WBParaSite" id="TMUE_1000003746.1">
    <property type="protein sequence ID" value="TMUE_1000003746.1"/>
    <property type="gene ID" value="WBGene00290796"/>
</dbReference>
<protein>
    <submittedName>
        <fullName evidence="2">Uncharacterized protein</fullName>
    </submittedName>
</protein>
<dbReference type="AlphaFoldDB" id="A0A5S6Q8V4"/>